<dbReference type="AlphaFoldDB" id="A0A7N0USM2"/>
<protein>
    <submittedName>
        <fullName evidence="1">Uncharacterized protein</fullName>
    </submittedName>
</protein>
<sequence length="135" mass="14799">MLQPLRPAASPIAPWSSCRPQFLQSALPLGSSPRLFPSRIFKSTLNGGSFLNWRRAYNPRLSLFPSVAAKDTEHTRETLQFILLPLVPCPWRRLLPFPSVAAKDTEHTREDSATHSCLACSVSLASTEGAGLARG</sequence>
<dbReference type="Proteomes" id="UP000594263">
    <property type="component" value="Unplaced"/>
</dbReference>
<evidence type="ECO:0000313" key="1">
    <source>
        <dbReference type="EnsemblPlants" id="Kaladp0082s0084.1.v1.1"/>
    </source>
</evidence>
<evidence type="ECO:0000313" key="2">
    <source>
        <dbReference type="Proteomes" id="UP000594263"/>
    </source>
</evidence>
<reference evidence="1" key="1">
    <citation type="submission" date="2021-01" db="UniProtKB">
        <authorList>
            <consortium name="EnsemblPlants"/>
        </authorList>
    </citation>
    <scope>IDENTIFICATION</scope>
</reference>
<name>A0A7N0USM2_KALFE</name>
<keyword evidence="2" id="KW-1185">Reference proteome</keyword>
<proteinExistence type="predicted"/>
<organism evidence="1 2">
    <name type="scientific">Kalanchoe fedtschenkoi</name>
    <name type="common">Lavender scallops</name>
    <name type="synonym">South American air plant</name>
    <dbReference type="NCBI Taxonomy" id="63787"/>
    <lineage>
        <taxon>Eukaryota</taxon>
        <taxon>Viridiplantae</taxon>
        <taxon>Streptophyta</taxon>
        <taxon>Embryophyta</taxon>
        <taxon>Tracheophyta</taxon>
        <taxon>Spermatophyta</taxon>
        <taxon>Magnoliopsida</taxon>
        <taxon>eudicotyledons</taxon>
        <taxon>Gunneridae</taxon>
        <taxon>Pentapetalae</taxon>
        <taxon>Saxifragales</taxon>
        <taxon>Crassulaceae</taxon>
        <taxon>Kalanchoe</taxon>
    </lineage>
</organism>
<accession>A0A7N0USM2</accession>
<dbReference type="Gramene" id="Kaladp0082s0084.1.v1.1">
    <property type="protein sequence ID" value="Kaladp0082s0084.1.v1.1"/>
    <property type="gene ID" value="Kaladp0082s0084.v1.1"/>
</dbReference>
<dbReference type="EnsemblPlants" id="Kaladp0082s0084.1.v1.1">
    <property type="protein sequence ID" value="Kaladp0082s0084.1.v1.1"/>
    <property type="gene ID" value="Kaladp0082s0084.v1.1"/>
</dbReference>